<accession>A0AAC9UI09</accession>
<organism evidence="1 2">
    <name type="scientific">Pseudoalteromonas nigrifaciens</name>
    <dbReference type="NCBI Taxonomy" id="28109"/>
    <lineage>
        <taxon>Bacteria</taxon>
        <taxon>Pseudomonadati</taxon>
        <taxon>Pseudomonadota</taxon>
        <taxon>Gammaproteobacteria</taxon>
        <taxon>Alteromonadales</taxon>
        <taxon>Pseudoalteromonadaceae</taxon>
        <taxon>Pseudoalteromonas</taxon>
    </lineage>
</organism>
<dbReference type="KEGG" id="png:PNIG_a2903"/>
<keyword evidence="2" id="KW-1185">Reference proteome</keyword>
<dbReference type="EMBL" id="CP011036">
    <property type="protein sequence ID" value="ASM54870.1"/>
    <property type="molecule type" value="Genomic_DNA"/>
</dbReference>
<dbReference type="Proteomes" id="UP000198329">
    <property type="component" value="Chromosome I"/>
</dbReference>
<proteinExistence type="predicted"/>
<evidence type="ECO:0000313" key="1">
    <source>
        <dbReference type="EMBL" id="ASM54870.1"/>
    </source>
</evidence>
<reference evidence="1 2" key="1">
    <citation type="submission" date="2015-03" db="EMBL/GenBank/DDBJ databases">
        <authorList>
            <person name="Xie B.-B."/>
            <person name="Rong J.-C."/>
            <person name="Qin Q.-L."/>
            <person name="Zhang Y.-Z."/>
        </authorList>
    </citation>
    <scope>NUCLEOTIDE SEQUENCE [LARGE SCALE GENOMIC DNA]</scope>
    <source>
        <strain evidence="1 2">KMM 661</strain>
    </source>
</reference>
<protein>
    <submittedName>
        <fullName evidence="1">Uncharacterized protein</fullName>
    </submittedName>
</protein>
<evidence type="ECO:0000313" key="2">
    <source>
        <dbReference type="Proteomes" id="UP000198329"/>
    </source>
</evidence>
<name>A0AAC9UI09_9GAMM</name>
<sequence>MGEWWLAEMCLKNTELLCLQQANYLQQDKIIKPITRGNLTDNL</sequence>
<dbReference type="AlphaFoldDB" id="A0AAC9UI09"/>
<gene>
    <name evidence="1" type="ORF">PNIG_a2903</name>
</gene>